<keyword evidence="3 4" id="KW-0732">Signal</keyword>
<dbReference type="SUPFAM" id="SSF53850">
    <property type="entry name" value="Periplasmic binding protein-like II"/>
    <property type="match status" value="1"/>
</dbReference>
<feature type="signal peptide" evidence="4">
    <location>
        <begin position="1"/>
        <end position="21"/>
    </location>
</feature>
<evidence type="ECO:0000256" key="4">
    <source>
        <dbReference type="SAM" id="SignalP"/>
    </source>
</evidence>
<dbReference type="Gene3D" id="3.40.190.10">
    <property type="entry name" value="Periplasmic binding protein-like II"/>
    <property type="match status" value="2"/>
</dbReference>
<feature type="chain" id="PRO_5038533557" evidence="4">
    <location>
        <begin position="22"/>
        <end position="409"/>
    </location>
</feature>
<evidence type="ECO:0000313" key="6">
    <source>
        <dbReference type="Proteomes" id="UP000306912"/>
    </source>
</evidence>
<name>A0A5R8QAT2_9FIRM</name>
<evidence type="ECO:0000256" key="2">
    <source>
        <dbReference type="ARBA" id="ARBA00022448"/>
    </source>
</evidence>
<evidence type="ECO:0000313" key="5">
    <source>
        <dbReference type="EMBL" id="TLG72769.1"/>
    </source>
</evidence>
<protein>
    <submittedName>
        <fullName evidence="5">Carbohydrate ABC transporter substrate-binding protein</fullName>
    </submittedName>
</protein>
<dbReference type="GO" id="GO:0055052">
    <property type="term" value="C:ATP-binding cassette (ABC) transporter complex, substrate-binding subunit-containing"/>
    <property type="evidence" value="ECO:0007669"/>
    <property type="project" value="TreeGrafter"/>
</dbReference>
<dbReference type="InParanoid" id="A0A5R8QAT2"/>
<dbReference type="Pfam" id="PF13416">
    <property type="entry name" value="SBP_bac_8"/>
    <property type="match status" value="1"/>
</dbReference>
<comment type="similarity">
    <text evidence="1">Belongs to the bacterial solute-binding protein 1 family.</text>
</comment>
<organism evidence="5 6">
    <name type="scientific">Culicoidibacter larvae</name>
    <dbReference type="NCBI Taxonomy" id="2579976"/>
    <lineage>
        <taxon>Bacteria</taxon>
        <taxon>Bacillati</taxon>
        <taxon>Bacillota</taxon>
        <taxon>Culicoidibacteria</taxon>
        <taxon>Culicoidibacterales</taxon>
        <taxon>Culicoidibacteraceae</taxon>
        <taxon>Culicoidibacter</taxon>
    </lineage>
</organism>
<keyword evidence="6" id="KW-1185">Reference proteome</keyword>
<gene>
    <name evidence="5" type="ORF">FEZ08_08690</name>
</gene>
<dbReference type="GO" id="GO:1901982">
    <property type="term" value="F:maltose binding"/>
    <property type="evidence" value="ECO:0007669"/>
    <property type="project" value="TreeGrafter"/>
</dbReference>
<dbReference type="GO" id="GO:0015768">
    <property type="term" value="P:maltose transport"/>
    <property type="evidence" value="ECO:0007669"/>
    <property type="project" value="TreeGrafter"/>
</dbReference>
<dbReference type="EMBL" id="VBWP01000007">
    <property type="protein sequence ID" value="TLG72769.1"/>
    <property type="molecule type" value="Genomic_DNA"/>
</dbReference>
<proteinExistence type="inferred from homology"/>
<reference evidence="5 6" key="1">
    <citation type="submission" date="2019-05" db="EMBL/GenBank/DDBJ databases">
        <title>Culicoidintestinum kansasii gen. nov., sp. nov. from the gastrointestinal tract of the biting midge, Culicoides sonorensis.</title>
        <authorList>
            <person name="Neupane S."/>
            <person name="Ghosh A."/>
            <person name="Gunther S."/>
            <person name="Martin K."/>
            <person name="Zurek L."/>
        </authorList>
    </citation>
    <scope>NUCLEOTIDE SEQUENCE [LARGE SCALE GENOMIC DNA]</scope>
    <source>
        <strain evidence="5 6">CS-1</strain>
    </source>
</reference>
<dbReference type="PANTHER" id="PTHR30061:SF50">
    <property type="entry name" value="MALTOSE_MALTODEXTRIN-BINDING PERIPLASMIC PROTEIN"/>
    <property type="match status" value="1"/>
</dbReference>
<dbReference type="GO" id="GO:0042956">
    <property type="term" value="P:maltodextrin transmembrane transport"/>
    <property type="evidence" value="ECO:0007669"/>
    <property type="project" value="TreeGrafter"/>
</dbReference>
<dbReference type="PROSITE" id="PS51257">
    <property type="entry name" value="PROKAR_LIPOPROTEIN"/>
    <property type="match status" value="1"/>
</dbReference>
<dbReference type="PANTHER" id="PTHR30061">
    <property type="entry name" value="MALTOSE-BINDING PERIPLASMIC PROTEIN"/>
    <property type="match status" value="1"/>
</dbReference>
<evidence type="ECO:0000256" key="3">
    <source>
        <dbReference type="ARBA" id="ARBA00022729"/>
    </source>
</evidence>
<dbReference type="OrthoDB" id="9763054at2"/>
<sequence length="409" mass="44740">MKKFFAFMAVAVLVLAGCAGGGGSSENSLTIFNLKPEIDEALKKYAADYEAETGVKVTIKTCGGGCDYGSQLKSEFQSGSEPDIFVIQGENDYVTWEHKVADLSAEPWSTDTEYAFVKDGKTYGFPYSVEGYGIIYNKDMMDKAGVDVSTLTTYEGWVAAVQKIDEQKEALGIDSVISMAAGPTMTWLTGSQNFNAYLANGEQGMKYVDEVLAGTVDDARLAEYANWVELLFNNANQQVLNTGNYDEQVNAFKNGKTAFIAQGNWIAPNMADATFEMGIAPMGSKTTATDGIFVSAPSFYAVNKDGANVELAKKFLNDMVSTDRGVQFIVEDAQMVPAFKSIKAEATNSLNQSVIDWVQKGNNYGWDHYYMPDGFCNNTLGAIYSQYANKQITKEEFIKQVSEAIKTLQ</sequence>
<dbReference type="Proteomes" id="UP000306912">
    <property type="component" value="Unassembled WGS sequence"/>
</dbReference>
<dbReference type="AlphaFoldDB" id="A0A5R8QAT2"/>
<comment type="caution">
    <text evidence="5">The sequence shown here is derived from an EMBL/GenBank/DDBJ whole genome shotgun (WGS) entry which is preliminary data.</text>
</comment>
<dbReference type="FunCoup" id="A0A5R8QAT2">
    <property type="interactions" value="52"/>
</dbReference>
<accession>A0A5R8QAT2</accession>
<evidence type="ECO:0000256" key="1">
    <source>
        <dbReference type="ARBA" id="ARBA00008520"/>
    </source>
</evidence>
<keyword evidence="2" id="KW-0813">Transport</keyword>
<dbReference type="RefSeq" id="WP_138191436.1">
    <property type="nucleotide sequence ID" value="NZ_VBWP01000007.1"/>
</dbReference>
<dbReference type="InterPro" id="IPR006059">
    <property type="entry name" value="SBP"/>
</dbReference>